<gene>
    <name evidence="2" type="ORF">TVD_13525</name>
</gene>
<keyword evidence="3" id="KW-1185">Reference proteome</keyword>
<proteinExistence type="predicted"/>
<evidence type="ECO:0000256" key="1">
    <source>
        <dbReference type="SAM" id="MobiDB-lite"/>
    </source>
</evidence>
<reference evidence="2 3" key="1">
    <citation type="submission" date="2015-04" db="EMBL/GenBank/DDBJ databases">
        <title>Complete Sequence for the Genome of the Thioalkalivibrio versutus D301.</title>
        <authorList>
            <person name="Mu T."/>
            <person name="Zhou J."/>
            <person name="Xu X."/>
        </authorList>
    </citation>
    <scope>NUCLEOTIDE SEQUENCE [LARGE SCALE GENOMIC DNA]</scope>
    <source>
        <strain evidence="2 3">D301</strain>
    </source>
</reference>
<organism evidence="2 3">
    <name type="scientific">Thioalkalivibrio versutus</name>
    <dbReference type="NCBI Taxonomy" id="106634"/>
    <lineage>
        <taxon>Bacteria</taxon>
        <taxon>Pseudomonadati</taxon>
        <taxon>Pseudomonadota</taxon>
        <taxon>Gammaproteobacteria</taxon>
        <taxon>Chromatiales</taxon>
        <taxon>Ectothiorhodospiraceae</taxon>
        <taxon>Thioalkalivibrio</taxon>
    </lineage>
</organism>
<feature type="compositionally biased region" description="Low complexity" evidence="1">
    <location>
        <begin position="8"/>
        <end position="20"/>
    </location>
</feature>
<evidence type="ECO:0000313" key="2">
    <source>
        <dbReference type="EMBL" id="AKJ96318.1"/>
    </source>
</evidence>
<sequence>MRPLLPITAEAAAAQRTRQTGPRCAPGKPFGPGAASRSRNSLLEFRFSCPDRKRRELHSQAGPSAGIAGPWRTPLMSS</sequence>
<protein>
    <submittedName>
        <fullName evidence="2">Uncharacterized protein</fullName>
    </submittedName>
</protein>
<dbReference type="Proteomes" id="UP000064201">
    <property type="component" value="Chromosome"/>
</dbReference>
<dbReference type="STRING" id="106634.TVD_13525"/>
<feature type="region of interest" description="Disordered" evidence="1">
    <location>
        <begin position="54"/>
        <end position="78"/>
    </location>
</feature>
<dbReference type="AlphaFoldDB" id="A0A0G3G505"/>
<accession>A0A0G3G505</accession>
<evidence type="ECO:0000313" key="3">
    <source>
        <dbReference type="Proteomes" id="UP000064201"/>
    </source>
</evidence>
<dbReference type="KEGG" id="tvr:TVD_13525"/>
<name>A0A0G3G505_9GAMM</name>
<dbReference type="EMBL" id="CP011367">
    <property type="protein sequence ID" value="AKJ96318.1"/>
    <property type="molecule type" value="Genomic_DNA"/>
</dbReference>
<feature type="region of interest" description="Disordered" evidence="1">
    <location>
        <begin position="1"/>
        <end position="41"/>
    </location>
</feature>